<dbReference type="Proteomes" id="UP000230709">
    <property type="component" value="Chromosome"/>
</dbReference>
<evidence type="ECO:0000256" key="6">
    <source>
        <dbReference type="HAMAP-Rule" id="MF_01844"/>
    </source>
</evidence>
<keyword evidence="3 6" id="KW-0812">Transmembrane</keyword>
<dbReference type="RefSeq" id="WP_003610788.1">
    <property type="nucleotide sequence ID" value="NZ_ADVE02000001.1"/>
</dbReference>
<evidence type="ECO:0000313" key="7">
    <source>
        <dbReference type="EMBL" id="ATQ66705.1"/>
    </source>
</evidence>
<dbReference type="NCBIfam" id="NF007112">
    <property type="entry name" value="PRK09561.1"/>
    <property type="match status" value="1"/>
</dbReference>
<keyword evidence="5 6" id="KW-0472">Membrane</keyword>
<dbReference type="Gene3D" id="1.20.1530.10">
    <property type="entry name" value="Na+/H+ antiporter like domain"/>
    <property type="match status" value="1"/>
</dbReference>
<evidence type="ECO:0000256" key="2">
    <source>
        <dbReference type="ARBA" id="ARBA00022475"/>
    </source>
</evidence>
<dbReference type="KEGG" id="mtw:CQW49_01440"/>
<dbReference type="InterPro" id="IPR023171">
    <property type="entry name" value="Na/H_antiporter_dom_sf"/>
</dbReference>
<feature type="transmembrane region" description="Helical" evidence="6">
    <location>
        <begin position="213"/>
        <end position="238"/>
    </location>
</feature>
<organism evidence="7 8">
    <name type="scientific">Methylosinus trichosporium (strain ATCC 35070 / NCIMB 11131 / UNIQEM 75 / OB3b)</name>
    <dbReference type="NCBI Taxonomy" id="595536"/>
    <lineage>
        <taxon>Bacteria</taxon>
        <taxon>Pseudomonadati</taxon>
        <taxon>Pseudomonadota</taxon>
        <taxon>Alphaproteobacteria</taxon>
        <taxon>Hyphomicrobiales</taxon>
        <taxon>Methylocystaceae</taxon>
        <taxon>Methylosinus</taxon>
    </lineage>
</organism>
<feature type="transmembrane region" description="Helical" evidence="6">
    <location>
        <begin position="58"/>
        <end position="78"/>
    </location>
</feature>
<keyword evidence="6" id="KW-0406">Ion transport</keyword>
<comment type="catalytic activity">
    <reaction evidence="6">
        <text>Na(+)(in) + 2 H(+)(out) = Na(+)(out) + 2 H(+)(in)</text>
        <dbReference type="Rhea" id="RHEA:29251"/>
        <dbReference type="ChEBI" id="CHEBI:15378"/>
        <dbReference type="ChEBI" id="CHEBI:29101"/>
    </reaction>
</comment>
<gene>
    <name evidence="6 7" type="primary">nhaA</name>
    <name evidence="7" type="ORF">CQW49_01440</name>
</gene>
<keyword evidence="4 6" id="KW-1133">Transmembrane helix</keyword>
<evidence type="ECO:0000256" key="3">
    <source>
        <dbReference type="ARBA" id="ARBA00022692"/>
    </source>
</evidence>
<dbReference type="STRING" id="595536.GCA_000178815_00656"/>
<feature type="transmembrane region" description="Helical" evidence="6">
    <location>
        <begin position="258"/>
        <end position="277"/>
    </location>
</feature>
<feature type="transmembrane region" description="Helical" evidence="6">
    <location>
        <begin position="180"/>
        <end position="201"/>
    </location>
</feature>
<keyword evidence="2 6" id="KW-1003">Cell membrane</keyword>
<dbReference type="GO" id="GO:0005886">
    <property type="term" value="C:plasma membrane"/>
    <property type="evidence" value="ECO:0007669"/>
    <property type="project" value="UniProtKB-SubCell"/>
</dbReference>
<dbReference type="Pfam" id="PF06965">
    <property type="entry name" value="Na_H_antiport_1"/>
    <property type="match status" value="1"/>
</dbReference>
<reference evidence="8" key="1">
    <citation type="submission" date="2017-10" db="EMBL/GenBank/DDBJ databases">
        <title>Completed PacBio SMRT sequence of Methylosinus trichosporium OB3b reveals presence of a third large plasmid.</title>
        <authorList>
            <person name="Charles T.C."/>
            <person name="Lynch M.D.J."/>
            <person name="Heil J.R."/>
            <person name="Cheng J."/>
        </authorList>
    </citation>
    <scope>NUCLEOTIDE SEQUENCE [LARGE SCALE GENOMIC DNA]</scope>
    <source>
        <strain evidence="8">OB3b</strain>
    </source>
</reference>
<dbReference type="PANTHER" id="PTHR30341">
    <property type="entry name" value="SODIUM ION/PROTON ANTIPORTER NHAA-RELATED"/>
    <property type="match status" value="1"/>
</dbReference>
<dbReference type="NCBIfam" id="NF007111">
    <property type="entry name" value="PRK09560.1"/>
    <property type="match status" value="1"/>
</dbReference>
<dbReference type="GO" id="GO:0015385">
    <property type="term" value="F:sodium:proton antiporter activity"/>
    <property type="evidence" value="ECO:0007669"/>
    <property type="project" value="UniProtKB-UniRule"/>
</dbReference>
<keyword evidence="8" id="KW-1185">Reference proteome</keyword>
<comment type="function">
    <text evidence="6">Na(+)/H(+) antiporter that extrudes sodium in exchange for external protons.</text>
</comment>
<comment type="similarity">
    <text evidence="6">Belongs to the NhaA Na(+)/H(+) (TC 2.A.33) antiporter family.</text>
</comment>
<feature type="transmembrane region" description="Helical" evidence="6">
    <location>
        <begin position="20"/>
        <end position="38"/>
    </location>
</feature>
<evidence type="ECO:0000256" key="5">
    <source>
        <dbReference type="ARBA" id="ARBA00023136"/>
    </source>
</evidence>
<feature type="transmembrane region" description="Helical" evidence="6">
    <location>
        <begin position="125"/>
        <end position="143"/>
    </location>
</feature>
<protein>
    <recommendedName>
        <fullName evidence="6">Na(+)/H(+) antiporter NhaA</fullName>
    </recommendedName>
    <alternativeName>
        <fullName evidence="6">Sodium/proton antiporter NhaA</fullName>
    </alternativeName>
</protein>
<dbReference type="PANTHER" id="PTHR30341:SF0">
    <property type="entry name" value="NA(+)_H(+) ANTIPORTER NHAA"/>
    <property type="match status" value="1"/>
</dbReference>
<evidence type="ECO:0000256" key="1">
    <source>
        <dbReference type="ARBA" id="ARBA00004429"/>
    </source>
</evidence>
<evidence type="ECO:0000313" key="8">
    <source>
        <dbReference type="Proteomes" id="UP000230709"/>
    </source>
</evidence>
<dbReference type="NCBIfam" id="TIGR00773">
    <property type="entry name" value="NhaA"/>
    <property type="match status" value="1"/>
</dbReference>
<dbReference type="InterPro" id="IPR004670">
    <property type="entry name" value="NhaA"/>
</dbReference>
<dbReference type="GO" id="GO:0006885">
    <property type="term" value="P:regulation of pH"/>
    <property type="evidence" value="ECO:0007669"/>
    <property type="project" value="UniProtKB-UniRule"/>
</dbReference>
<feature type="transmembrane region" description="Helical" evidence="6">
    <location>
        <begin position="331"/>
        <end position="353"/>
    </location>
</feature>
<sequence length="402" mass="42051">MNRGRHRIRSTLRRFLDSEAAGGVTLMFSAGLALILANSPFAEGYAHALESELGPLSALHWINDGLMSIFFLLVGLEIKRELLDGHLRQWSARILPGLGALGGMAAPSLIFAALNTHSPETQRGWAIPSATDIAFALGVLSLLGDRVPAALKVFLTALAILDDLGAILIIAFFYAGQPAAGPTLGAGVALFLLLGLNLFEVRRLTPYLMLGAVLWYCVEKSGIHATLAGVLLATMVPLRLSGPDLDEHTPLHRLENGLNPFVAFLILPLFGFANAGVSIGEGGFAEAAGAVSLGVALGLFVGKQLGVFSAIALAISTGLAVRPTRSSWMQLYGVSVLCGIGFTMSLFIGQIAFEADAGALRATKIGVLAGSLTSIALGSSILWLSFAAKARAVLRSPEDAAE</sequence>
<feature type="transmembrane region" description="Helical" evidence="6">
    <location>
        <begin position="365"/>
        <end position="386"/>
    </location>
</feature>
<name>A0A2D2CVH6_METT3</name>
<comment type="subcellular location">
    <subcellularLocation>
        <location evidence="1">Cell inner membrane</location>
        <topology evidence="1">Multi-pass membrane protein</topology>
    </subcellularLocation>
    <subcellularLocation>
        <location evidence="6">Cell membrane</location>
        <topology evidence="6">Multi-pass membrane protein</topology>
    </subcellularLocation>
</comment>
<feature type="transmembrane region" description="Helical" evidence="6">
    <location>
        <begin position="90"/>
        <end position="113"/>
    </location>
</feature>
<accession>A0A2D2CVH6</accession>
<keyword evidence="6" id="KW-0739">Sodium transport</keyword>
<proteinExistence type="inferred from homology"/>
<dbReference type="EMBL" id="CP023737">
    <property type="protein sequence ID" value="ATQ66705.1"/>
    <property type="molecule type" value="Genomic_DNA"/>
</dbReference>
<evidence type="ECO:0000256" key="4">
    <source>
        <dbReference type="ARBA" id="ARBA00022989"/>
    </source>
</evidence>
<keyword evidence="6" id="KW-0915">Sodium</keyword>
<keyword evidence="6" id="KW-0050">Antiport</keyword>
<feature type="transmembrane region" description="Helical" evidence="6">
    <location>
        <begin position="150"/>
        <end position="174"/>
    </location>
</feature>
<dbReference type="HAMAP" id="MF_01844">
    <property type="entry name" value="NhaA"/>
    <property type="match status" value="1"/>
</dbReference>
<dbReference type="AlphaFoldDB" id="A0A2D2CVH6"/>
<keyword evidence="6" id="KW-0813">Transport</keyword>